<sequence length="691" mass="77671">MDIPSDFPGAGSSSPCPALDSIASGPSRVTRKEVWMQNTIDNVKAKIQEDGQPRCVSMGTMSPDNTAMHGIRKEGYDNGLGDVDKNYLGDASYIMRTKHGSNSEFERHCLNGKTITLDMAPGYSQGPGGPFQQTSPTPEKQSLLNLPVLPARTDQHCYSSVGDPVLSTISFSAKPLPSNCGVDEFDWNLPGWTVLYIQTIVNNLLSLRQHVSKVIDNFQEESTALPVQDSIDISRFPYHSRPRRILRNTFCYRPAAYVTYRYELVSRHRTTQESATGVATHTSSLIDQKESSYSNSSELVSPVPKYQENLSTTPKSLVFHEWPDITPPWKEEIFSNSFSTDFPSFDEQNSTISTPTQISNTPNMEAHHNFDQIPFGNDLFNYPLSDPTMSFDWLNADDINNILNFTFDQQIFTQTRTGYQTSEHTAPLSPASLAPSSSNSSKKTSTKRKQSTIADKSMLFFNEKTGLLSPNITRFTPSTTQSPNTNGPRSPSPAPQDVQQQSSQTSSNDSSYPQPYVCEHCKAPFRFSRDYWQHKAQAHNDFRFRCQLGCGKGFARHDNLVQHHRESKRHRRSPSPVIDAEEFSRRKKARKTSLMTVESDEPRFDSPLTSSFGGSSDTASNGTPRDAENDASMHPDYLRLQRDFELLSAKYELLKKKVNTLTEEKEEWEAQLHIQNPKKTVISTNAYKKSL</sequence>
<comment type="caution">
    <text evidence="5">The sequence shown here is derived from an EMBL/GenBank/DDBJ whole genome shotgun (WGS) entry which is preliminary data.</text>
</comment>
<feature type="region of interest" description="Disordered" evidence="3">
    <location>
        <begin position="469"/>
        <end position="513"/>
    </location>
</feature>
<feature type="compositionally biased region" description="Polar residues" evidence="3">
    <location>
        <begin position="607"/>
        <end position="623"/>
    </location>
</feature>
<evidence type="ECO:0000256" key="3">
    <source>
        <dbReference type="SAM" id="MobiDB-lite"/>
    </source>
</evidence>
<feature type="region of interest" description="Disordered" evidence="3">
    <location>
        <begin position="1"/>
        <end position="24"/>
    </location>
</feature>
<name>A0A7C8U2Y3_ORBOL</name>
<dbReference type="InterPro" id="IPR036236">
    <property type="entry name" value="Znf_C2H2_sf"/>
</dbReference>
<dbReference type="Gene3D" id="3.30.160.60">
    <property type="entry name" value="Classic Zinc Finger"/>
    <property type="match status" value="1"/>
</dbReference>
<feature type="region of interest" description="Disordered" evidence="3">
    <location>
        <begin position="418"/>
        <end position="455"/>
    </location>
</feature>
<dbReference type="SUPFAM" id="SSF57667">
    <property type="entry name" value="beta-beta-alpha zinc fingers"/>
    <property type="match status" value="1"/>
</dbReference>
<feature type="region of interest" description="Disordered" evidence="3">
    <location>
        <begin position="562"/>
        <end position="632"/>
    </location>
</feature>
<feature type="compositionally biased region" description="Low complexity" evidence="3">
    <location>
        <begin position="425"/>
        <end position="443"/>
    </location>
</feature>
<keyword evidence="2" id="KW-0175">Coiled coil</keyword>
<evidence type="ECO:0000313" key="6">
    <source>
        <dbReference type="Proteomes" id="UP000479691"/>
    </source>
</evidence>
<dbReference type="SMART" id="SM00355">
    <property type="entry name" value="ZnF_C2H2"/>
    <property type="match status" value="2"/>
</dbReference>
<dbReference type="GO" id="GO:0008270">
    <property type="term" value="F:zinc ion binding"/>
    <property type="evidence" value="ECO:0007669"/>
    <property type="project" value="UniProtKB-KW"/>
</dbReference>
<evidence type="ECO:0000313" key="5">
    <source>
        <dbReference type="EMBL" id="KAF3189141.1"/>
    </source>
</evidence>
<protein>
    <recommendedName>
        <fullName evidence="4">C2H2-type domain-containing protein</fullName>
    </recommendedName>
</protein>
<reference evidence="5 6" key="1">
    <citation type="submission" date="2019-06" db="EMBL/GenBank/DDBJ databases">
        <authorList>
            <person name="Palmer J.M."/>
        </authorList>
    </citation>
    <scope>NUCLEOTIDE SEQUENCE [LARGE SCALE GENOMIC DNA]</scope>
    <source>
        <strain evidence="5 6">TWF788</strain>
    </source>
</reference>
<organism evidence="5 6">
    <name type="scientific">Orbilia oligospora</name>
    <name type="common">Nematode-trapping fungus</name>
    <name type="synonym">Arthrobotrys oligospora</name>
    <dbReference type="NCBI Taxonomy" id="2813651"/>
    <lineage>
        <taxon>Eukaryota</taxon>
        <taxon>Fungi</taxon>
        <taxon>Dikarya</taxon>
        <taxon>Ascomycota</taxon>
        <taxon>Pezizomycotina</taxon>
        <taxon>Orbiliomycetes</taxon>
        <taxon>Orbiliales</taxon>
        <taxon>Orbiliaceae</taxon>
        <taxon>Orbilia</taxon>
    </lineage>
</organism>
<proteinExistence type="predicted"/>
<evidence type="ECO:0000256" key="1">
    <source>
        <dbReference type="PROSITE-ProRule" id="PRU00042"/>
    </source>
</evidence>
<gene>
    <name evidence="5" type="ORF">TWF788_011262</name>
</gene>
<dbReference type="PROSITE" id="PS50157">
    <property type="entry name" value="ZINC_FINGER_C2H2_2"/>
    <property type="match status" value="1"/>
</dbReference>
<keyword evidence="1" id="KW-0479">Metal-binding</keyword>
<evidence type="ECO:0000256" key="2">
    <source>
        <dbReference type="SAM" id="Coils"/>
    </source>
</evidence>
<dbReference type="EMBL" id="JAABOE010000009">
    <property type="protein sequence ID" value="KAF3189141.1"/>
    <property type="molecule type" value="Genomic_DNA"/>
</dbReference>
<keyword evidence="1" id="KW-0862">Zinc</keyword>
<feature type="compositionally biased region" description="Polar residues" evidence="3">
    <location>
        <begin position="469"/>
        <end position="489"/>
    </location>
</feature>
<dbReference type="AlphaFoldDB" id="A0A7C8U2Y3"/>
<dbReference type="Proteomes" id="UP000479691">
    <property type="component" value="Unassembled WGS sequence"/>
</dbReference>
<feature type="domain" description="C2H2-type" evidence="4">
    <location>
        <begin position="544"/>
        <end position="575"/>
    </location>
</feature>
<accession>A0A7C8U2Y3</accession>
<dbReference type="InterPro" id="IPR013087">
    <property type="entry name" value="Znf_C2H2_type"/>
</dbReference>
<evidence type="ECO:0000259" key="4">
    <source>
        <dbReference type="PROSITE" id="PS50157"/>
    </source>
</evidence>
<feature type="coiled-coil region" evidence="2">
    <location>
        <begin position="637"/>
        <end position="671"/>
    </location>
</feature>
<keyword evidence="1" id="KW-0863">Zinc-finger</keyword>
<feature type="compositionally biased region" description="Low complexity" evidence="3">
    <location>
        <begin position="495"/>
        <end position="513"/>
    </location>
</feature>